<keyword evidence="2" id="KW-0328">Glycosyltransferase</keyword>
<dbReference type="GeneID" id="57485953"/>
<dbReference type="GO" id="GO:0009253">
    <property type="term" value="P:peptidoglycan catabolic process"/>
    <property type="evidence" value="ECO:0007669"/>
    <property type="project" value="TreeGrafter"/>
</dbReference>
<gene>
    <name evidence="3" type="ORF">CHR55_18110</name>
    <name evidence="2" type="ORF">PXH69_29990</name>
</gene>
<dbReference type="GO" id="GO:0016757">
    <property type="term" value="F:glycosyltransferase activity"/>
    <property type="evidence" value="ECO:0007669"/>
    <property type="project" value="UniProtKB-KW"/>
</dbReference>
<dbReference type="Proteomes" id="UP001217325">
    <property type="component" value="Unassembled WGS sequence"/>
</dbReference>
<dbReference type="SUPFAM" id="SSF53955">
    <property type="entry name" value="Lysozyme-like"/>
    <property type="match status" value="1"/>
</dbReference>
<accession>A0A1C4GI30</accession>
<dbReference type="InterPro" id="IPR043426">
    <property type="entry name" value="MltB-like"/>
</dbReference>
<dbReference type="EMBL" id="JARDXE010000025">
    <property type="protein sequence ID" value="MDE8649213.1"/>
    <property type="molecule type" value="Genomic_DNA"/>
</dbReference>
<evidence type="ECO:0000313" key="3">
    <source>
        <dbReference type="EMBL" id="PCK25903.1"/>
    </source>
</evidence>
<evidence type="ECO:0000313" key="2">
    <source>
        <dbReference type="EMBL" id="MDE8649213.1"/>
    </source>
</evidence>
<feature type="domain" description="Transglycosylase SLT" evidence="1">
    <location>
        <begin position="195"/>
        <end position="241"/>
    </location>
</feature>
<dbReference type="Proteomes" id="UP000230886">
    <property type="component" value="Unassembled WGS sequence"/>
</dbReference>
<dbReference type="EC" id="2.4.-.-" evidence="2"/>
<dbReference type="PANTHER" id="PTHR30163">
    <property type="entry name" value="MEMBRANE-BOUND LYTIC MUREIN TRANSGLYCOSYLASE B"/>
    <property type="match status" value="1"/>
</dbReference>
<proteinExistence type="predicted"/>
<keyword evidence="2" id="KW-0808">Transferase</keyword>
<dbReference type="CDD" id="cd13399">
    <property type="entry name" value="Slt35-like"/>
    <property type="match status" value="1"/>
</dbReference>
<comment type="caution">
    <text evidence="3">The sequence shown here is derived from an EMBL/GenBank/DDBJ whole genome shotgun (WGS) entry which is preliminary data.</text>
</comment>
<dbReference type="Pfam" id="PF13406">
    <property type="entry name" value="SLT_2"/>
    <property type="match status" value="1"/>
</dbReference>
<dbReference type="GO" id="GO:0008933">
    <property type="term" value="F:peptidoglycan lytic transglycosylase activity"/>
    <property type="evidence" value="ECO:0007669"/>
    <property type="project" value="TreeGrafter"/>
</dbReference>
<reference evidence="2" key="2">
    <citation type="submission" date="2023-02" db="EMBL/GenBank/DDBJ databases">
        <title>A novel hydrolase synthesized by Rhodococcus erythropolis HQ is responsible for the detoxification of Zearalenone.</title>
        <authorList>
            <person name="Hu J."/>
            <person name="Xu J."/>
        </authorList>
    </citation>
    <scope>NUCLEOTIDE SEQUENCE</scope>
    <source>
        <strain evidence="2">HQ</strain>
    </source>
</reference>
<dbReference type="RefSeq" id="WP_003945171.1">
    <property type="nucleotide sequence ID" value="NZ_AP023172.1"/>
</dbReference>
<organism evidence="3 4">
    <name type="scientific">Rhodococcus qingshengii</name>
    <dbReference type="NCBI Taxonomy" id="334542"/>
    <lineage>
        <taxon>Bacteria</taxon>
        <taxon>Bacillati</taxon>
        <taxon>Actinomycetota</taxon>
        <taxon>Actinomycetes</taxon>
        <taxon>Mycobacteriales</taxon>
        <taxon>Nocardiaceae</taxon>
        <taxon>Rhodococcus</taxon>
        <taxon>Rhodococcus erythropolis group</taxon>
    </lineage>
</organism>
<dbReference type="InterPro" id="IPR023346">
    <property type="entry name" value="Lysozyme-like_dom_sf"/>
</dbReference>
<accession>A0A069JL16</accession>
<dbReference type="Gene3D" id="1.10.530.10">
    <property type="match status" value="1"/>
</dbReference>
<evidence type="ECO:0000259" key="1">
    <source>
        <dbReference type="Pfam" id="PF13406"/>
    </source>
</evidence>
<dbReference type="EMBL" id="NOVD01000012">
    <property type="protein sequence ID" value="PCK25903.1"/>
    <property type="molecule type" value="Genomic_DNA"/>
</dbReference>
<sequence length="287" mass="29579">MGRHSKKTDSHIRRNSVIALTGLIPIGLVTAANTAGAAPKVPFFNTSSAETVDTAAQATQEPQAQILPAVEAIAEPAPAPAPEPAPLAPVQATPPLPASMAEGALGIPSVSVAAYQNAERILAVEKPNCNMHWTLLAGIGRVESGHANDGKDADANGNLYKPVIGLPLNGSLPGQAVIMDTDGGALDGDTVYDRAVGPMQFIPSTWNQYAGDGNGDGIADPQNLFDSALTTGKYLCDGGLNMQDVTQVASAIHRYNNSAAYVANVLAWSLGYSTGIVPAASDLPRIH</sequence>
<dbReference type="AlphaFoldDB" id="A0A069JL16"/>
<reference evidence="3 4" key="1">
    <citation type="submission" date="2017-07" db="EMBL/GenBank/DDBJ databases">
        <title>Draft sequence of Rhodococcus enclensis 23b-28.</title>
        <authorList>
            <person name="Besaury L."/>
            <person name="Sancelme M."/>
            <person name="Amato P."/>
            <person name="Lallement A."/>
            <person name="Delort A.-M."/>
        </authorList>
    </citation>
    <scope>NUCLEOTIDE SEQUENCE [LARGE SCALE GENOMIC DNA]</scope>
    <source>
        <strain evidence="3 4">23b-28</strain>
    </source>
</reference>
<evidence type="ECO:0000313" key="4">
    <source>
        <dbReference type="Proteomes" id="UP000230886"/>
    </source>
</evidence>
<dbReference type="InterPro" id="IPR031304">
    <property type="entry name" value="SLT_2"/>
</dbReference>
<protein>
    <submittedName>
        <fullName evidence="2 3">Murein transglycosylase</fullName>
        <ecNumber evidence="2">2.4.-.-</ecNumber>
    </submittedName>
</protein>
<name>A0A069JL16_RHOSG</name>
<dbReference type="PANTHER" id="PTHR30163:SF8">
    <property type="entry name" value="LYTIC MUREIN TRANSGLYCOSYLASE"/>
    <property type="match status" value="1"/>
</dbReference>